<gene>
    <name evidence="2" type="ORF">IPK02_02960</name>
</gene>
<evidence type="ECO:0000256" key="1">
    <source>
        <dbReference type="SAM" id="Phobius"/>
    </source>
</evidence>
<feature type="transmembrane region" description="Helical" evidence="1">
    <location>
        <begin position="36"/>
        <end position="54"/>
    </location>
</feature>
<protein>
    <submittedName>
        <fullName evidence="2">Uncharacterized protein</fullName>
    </submittedName>
</protein>
<organism evidence="2 3">
    <name type="scientific">Candidatus Accumulibacter affinis</name>
    <dbReference type="NCBI Taxonomy" id="2954384"/>
    <lineage>
        <taxon>Bacteria</taxon>
        <taxon>Pseudomonadati</taxon>
        <taxon>Pseudomonadota</taxon>
        <taxon>Betaproteobacteria</taxon>
        <taxon>Candidatus Accumulibacter</taxon>
    </lineage>
</organism>
<evidence type="ECO:0000313" key="3">
    <source>
        <dbReference type="Proteomes" id="UP000706151"/>
    </source>
</evidence>
<keyword evidence="1" id="KW-0812">Transmembrane</keyword>
<reference evidence="2 3" key="1">
    <citation type="submission" date="2020-10" db="EMBL/GenBank/DDBJ databases">
        <title>Connecting structure to function with the recovery of over 1000 high-quality activated sludge metagenome-assembled genomes encoding full-length rRNA genes using long-read sequencing.</title>
        <authorList>
            <person name="Singleton C.M."/>
            <person name="Petriglieri F."/>
            <person name="Kristensen J.M."/>
            <person name="Kirkegaard R.H."/>
            <person name="Michaelsen T.Y."/>
            <person name="Andersen M.H."/>
            <person name="Karst S.M."/>
            <person name="Dueholm M.S."/>
            <person name="Nielsen P.H."/>
            <person name="Albertsen M."/>
        </authorList>
    </citation>
    <scope>NUCLEOTIDE SEQUENCE [LARGE SCALE GENOMIC DNA]</scope>
    <source>
        <strain evidence="2">Fred_18-Q3-R57-64_BAT3C.720</strain>
    </source>
</reference>
<evidence type="ECO:0000313" key="2">
    <source>
        <dbReference type="EMBL" id="MBK7953001.1"/>
    </source>
</evidence>
<proteinExistence type="predicted"/>
<name>A0A935T6A9_9PROT</name>
<dbReference type="AlphaFoldDB" id="A0A935T6A9"/>
<keyword evidence="1" id="KW-1133">Transmembrane helix</keyword>
<feature type="transmembrane region" description="Helical" evidence="1">
    <location>
        <begin position="74"/>
        <end position="98"/>
    </location>
</feature>
<accession>A0A935T6A9</accession>
<dbReference type="Proteomes" id="UP000706151">
    <property type="component" value="Unassembled WGS sequence"/>
</dbReference>
<dbReference type="EMBL" id="JADJOT010000002">
    <property type="protein sequence ID" value="MBK7953001.1"/>
    <property type="molecule type" value="Genomic_DNA"/>
</dbReference>
<comment type="caution">
    <text evidence="2">The sequence shown here is derived from an EMBL/GenBank/DDBJ whole genome shotgun (WGS) entry which is preliminary data.</text>
</comment>
<keyword evidence="1" id="KW-0472">Membrane</keyword>
<sequence length="99" mass="10587">MIIKYGSSVLFALIQQHLQAIVTVLALVNPLMCGALFAVAVAVLLMWIVLLLAARMGGGRPSDGDFARDTMTRFMGLIVIAMGIQFALTGLRACMMASQ</sequence>